<evidence type="ECO:0000256" key="2">
    <source>
        <dbReference type="ARBA" id="ARBA00010157"/>
    </source>
</evidence>
<comment type="caution">
    <text evidence="10">The sequence shown here is derived from an EMBL/GenBank/DDBJ whole genome shotgun (WGS) entry which is preliminary data.</text>
</comment>
<keyword evidence="4 8" id="KW-0812">Transmembrane</keyword>
<feature type="transmembrane region" description="Helical" evidence="8">
    <location>
        <begin position="309"/>
        <end position="332"/>
    </location>
</feature>
<dbReference type="InterPro" id="IPR004869">
    <property type="entry name" value="MMPL_dom"/>
</dbReference>
<dbReference type="PROSITE" id="PS50156">
    <property type="entry name" value="SSD"/>
    <property type="match status" value="1"/>
</dbReference>
<evidence type="ECO:0000256" key="5">
    <source>
        <dbReference type="ARBA" id="ARBA00022989"/>
    </source>
</evidence>
<dbReference type="PANTHER" id="PTHR33406">
    <property type="entry name" value="MEMBRANE PROTEIN MJ1562-RELATED"/>
    <property type="match status" value="1"/>
</dbReference>
<evidence type="ECO:0000256" key="4">
    <source>
        <dbReference type="ARBA" id="ARBA00022692"/>
    </source>
</evidence>
<evidence type="ECO:0000256" key="3">
    <source>
        <dbReference type="ARBA" id="ARBA00022475"/>
    </source>
</evidence>
<proteinExistence type="inferred from homology"/>
<dbReference type="SUPFAM" id="SSF82866">
    <property type="entry name" value="Multidrug efflux transporter AcrB transmembrane domain"/>
    <property type="match status" value="2"/>
</dbReference>
<feature type="transmembrane region" description="Helical" evidence="8">
    <location>
        <begin position="543"/>
        <end position="564"/>
    </location>
</feature>
<reference evidence="10 11" key="1">
    <citation type="submission" date="2020-11" db="EMBL/GenBank/DDBJ databases">
        <title>A novel isolate from a Black sea contaminated sediment with potential to produce alkanes: Plantactinospora alkalitolerans sp. nov.</title>
        <authorList>
            <person name="Carro L."/>
            <person name="Veyisoglu A."/>
            <person name="Guven K."/>
            <person name="Schumann P."/>
            <person name="Klenk H.-P."/>
            <person name="Sahin N."/>
        </authorList>
    </citation>
    <scope>NUCLEOTIDE SEQUENCE [LARGE SCALE GENOMIC DNA]</scope>
    <source>
        <strain evidence="10 11">S1510</strain>
    </source>
</reference>
<feature type="domain" description="SSD" evidence="9">
    <location>
        <begin position="235"/>
        <end position="330"/>
    </location>
</feature>
<evidence type="ECO:0000256" key="6">
    <source>
        <dbReference type="ARBA" id="ARBA00023136"/>
    </source>
</evidence>
<dbReference type="RefSeq" id="WP_196203358.1">
    <property type="nucleotide sequence ID" value="NZ_JADPUN010000209.1"/>
</dbReference>
<feature type="transmembrane region" description="Helical" evidence="8">
    <location>
        <begin position="374"/>
        <end position="393"/>
    </location>
</feature>
<feature type="transmembrane region" description="Helical" evidence="8">
    <location>
        <begin position="200"/>
        <end position="221"/>
    </location>
</feature>
<feature type="transmembrane region" description="Helical" evidence="8">
    <location>
        <begin position="175"/>
        <end position="193"/>
    </location>
</feature>
<feature type="transmembrane region" description="Helical" evidence="8">
    <location>
        <begin position="646"/>
        <end position="667"/>
    </location>
</feature>
<feature type="transmembrane region" description="Helical" evidence="8">
    <location>
        <begin position="576"/>
        <end position="594"/>
    </location>
</feature>
<comment type="subcellular location">
    <subcellularLocation>
        <location evidence="1">Cell membrane</location>
        <topology evidence="1">Multi-pass membrane protein</topology>
    </subcellularLocation>
</comment>
<dbReference type="Pfam" id="PF03176">
    <property type="entry name" value="MMPL"/>
    <property type="match status" value="2"/>
</dbReference>
<feature type="transmembrane region" description="Helical" evidence="8">
    <location>
        <begin position="233"/>
        <end position="255"/>
    </location>
</feature>
<evidence type="ECO:0000313" key="10">
    <source>
        <dbReference type="EMBL" id="MBF9131818.1"/>
    </source>
</evidence>
<feature type="transmembrane region" description="Helical" evidence="8">
    <location>
        <begin position="519"/>
        <end position="536"/>
    </location>
</feature>
<keyword evidence="3" id="KW-1003">Cell membrane</keyword>
<keyword evidence="11" id="KW-1185">Reference proteome</keyword>
<dbReference type="InterPro" id="IPR000731">
    <property type="entry name" value="SSD"/>
</dbReference>
<accession>A0ABS0H030</accession>
<dbReference type="InterPro" id="IPR050545">
    <property type="entry name" value="Mycobact_MmpL"/>
</dbReference>
<keyword evidence="5 8" id="KW-1133">Transmembrane helix</keyword>
<feature type="transmembrane region" description="Helical" evidence="8">
    <location>
        <begin position="615"/>
        <end position="640"/>
    </location>
</feature>
<evidence type="ECO:0000259" key="9">
    <source>
        <dbReference type="PROSITE" id="PS50156"/>
    </source>
</evidence>
<name>A0ABS0H030_9ACTN</name>
<sequence length="704" mass="73635">MSRHRLAGVPSGRRAKFAMLALWVVIAALAGPLALRLTEVQNNDNLGALPGGAETSRAAERAAAAFPEPDGLVAVVVYAREAGLTVADRTKVATDRAVFARYAVGGVVPPEAPSEDGQALLLSFPLAGSGDEQSAAAGEVKDQLADGVPDGLRTALTGSAGADDDMFDAFGGMDHTLLLATIGAVALLLLITYRSPVLWLLPLITAGVASQVASAVVYLLAEHGGLVVDLQSQNILTVLVFGVGVDYALLIIARYREELRRHRDRHEAMGSALRRSFPAICASAATVVAGLLCLLAAQLPATRGLGPVGALGIVATLIAMTTLLPAVLVLFGRWLFWPFVPRYSADRAAHDVAEDHRGWARVAGFVGRRPRTTWIGTVVALGALTLGIGNLSIGLPGDEFFTKEVGSVTGQRMIETHWAAGTIAPAEILANAGSTDQVVRVAATVDGIAEVREPERSADGRWVRVPAVLADDPGSRAAMESVDRLRDALATVPDADALVAGETAFQVDTEEVTNRDNRMVMPLILLVVLLILVVLLRALVAPLLLMISVVVSYVAALGAAGLVLDALGHPRLWVGIPLQAFLFLVALGVDYTIFLMTRAREEVAVLGHRRGVLHALTVTGGVITSAGVVLATTFAALGVLPLVPSVQTGVIIAVGVLIDTFLVRSLLIPALALHVGPATWWPGRPDRTTTEPVPPTLAPAGAAR</sequence>
<dbReference type="Proteomes" id="UP000638560">
    <property type="component" value="Unassembled WGS sequence"/>
</dbReference>
<organism evidence="10 11">
    <name type="scientific">Plantactinospora alkalitolerans</name>
    <dbReference type="NCBI Taxonomy" id="2789879"/>
    <lineage>
        <taxon>Bacteria</taxon>
        <taxon>Bacillati</taxon>
        <taxon>Actinomycetota</taxon>
        <taxon>Actinomycetes</taxon>
        <taxon>Micromonosporales</taxon>
        <taxon>Micromonosporaceae</taxon>
        <taxon>Plantactinospora</taxon>
    </lineage>
</organism>
<comment type="similarity">
    <text evidence="2">Belongs to the resistance-nodulation-cell division (RND) (TC 2.A.6) family. MmpL subfamily.</text>
</comment>
<dbReference type="EMBL" id="JADPUN010000209">
    <property type="protein sequence ID" value="MBF9131818.1"/>
    <property type="molecule type" value="Genomic_DNA"/>
</dbReference>
<evidence type="ECO:0000256" key="7">
    <source>
        <dbReference type="SAM" id="MobiDB-lite"/>
    </source>
</evidence>
<dbReference type="Gene3D" id="1.20.1640.10">
    <property type="entry name" value="Multidrug efflux transporter AcrB transmembrane domain"/>
    <property type="match status" value="2"/>
</dbReference>
<gene>
    <name evidence="10" type="ORF">I0C86_23035</name>
</gene>
<evidence type="ECO:0000256" key="8">
    <source>
        <dbReference type="SAM" id="Phobius"/>
    </source>
</evidence>
<evidence type="ECO:0000313" key="11">
    <source>
        <dbReference type="Proteomes" id="UP000638560"/>
    </source>
</evidence>
<evidence type="ECO:0000256" key="1">
    <source>
        <dbReference type="ARBA" id="ARBA00004651"/>
    </source>
</evidence>
<dbReference type="PANTHER" id="PTHR33406:SF6">
    <property type="entry name" value="MEMBRANE PROTEIN YDGH-RELATED"/>
    <property type="match status" value="1"/>
</dbReference>
<keyword evidence="6 8" id="KW-0472">Membrane</keyword>
<protein>
    <submittedName>
        <fullName evidence="10">MMPL family transporter</fullName>
    </submittedName>
</protein>
<feature type="transmembrane region" description="Helical" evidence="8">
    <location>
        <begin position="276"/>
        <end position="297"/>
    </location>
</feature>
<feature type="region of interest" description="Disordered" evidence="7">
    <location>
        <begin position="683"/>
        <end position="704"/>
    </location>
</feature>